<comment type="caution">
    <text evidence="8">The sequence shown here is derived from an EMBL/GenBank/DDBJ whole genome shotgun (WGS) entry which is preliminary data.</text>
</comment>
<keyword evidence="2" id="KW-0813">Transport</keyword>
<dbReference type="Gene3D" id="3.40.50.300">
    <property type="entry name" value="P-loop containing nucleotide triphosphate hydrolases"/>
    <property type="match status" value="2"/>
</dbReference>
<organism evidence="8 9">
    <name type="scientific">Notoacmeibacter marinus</name>
    <dbReference type="NCBI Taxonomy" id="1876515"/>
    <lineage>
        <taxon>Bacteria</taxon>
        <taxon>Pseudomonadati</taxon>
        <taxon>Pseudomonadota</taxon>
        <taxon>Alphaproteobacteria</taxon>
        <taxon>Hyphomicrobiales</taxon>
        <taxon>Notoacmeibacteraceae</taxon>
        <taxon>Notoacmeibacter</taxon>
    </lineage>
</organism>
<dbReference type="GO" id="GO:0005524">
    <property type="term" value="F:ATP binding"/>
    <property type="evidence" value="ECO:0007669"/>
    <property type="project" value="UniProtKB-KW"/>
</dbReference>
<name>A0A231V261_9HYPH</name>
<evidence type="ECO:0000256" key="6">
    <source>
        <dbReference type="ARBA" id="ARBA00022840"/>
    </source>
</evidence>
<dbReference type="EMBL" id="NBYO01000001">
    <property type="protein sequence ID" value="OXT02121.1"/>
    <property type="molecule type" value="Genomic_DNA"/>
</dbReference>
<keyword evidence="6" id="KW-0067">ATP-binding</keyword>
<keyword evidence="4" id="KW-0677">Repeat</keyword>
<dbReference type="AlphaFoldDB" id="A0A231V261"/>
<proteinExistence type="inferred from homology"/>
<dbReference type="InterPro" id="IPR017871">
    <property type="entry name" value="ABC_transporter-like_CS"/>
</dbReference>
<sequence>MTALLEVRGLGKSYPGTVALHPTSLWFNAGEITGIMGKNGAGKSTLIRLIAGAESPSVGCIMVDGRPVRFSKTSDAAAAGVAVVHQELSDLPRATVAENVLLGDLPRRAGQFIDGARRDALARAALDRVGLATDPRSRLADLSVADRRLVMIARALRKDARILILDEPTASLNEPEIARLHDLLRVLRGEGRAILYITHRMQEVDMLCDRVVVLRDGHLVADGPIDTCRGERLISIIAGQSLAQKSSVSAAAPLGARLTLENLDPFATGEPFELAVRRGEVLGLTGLAGAGRTELFEQIMGLGRSTVTLRETDERIELRSPRAAVAAGVSIVPEDRRGLGIIAPFDLAGNITAASMRRSRLFRGVPLLSRRIDHRRGGEMIARLGIRAIGPSAGIGSLSGGNQQKAIIARSLTVGSRLLLLDEPTHGVDVDAKAEIYGLVRKAAADGVAVILVSSDLPELERLADRVVVLANGRPVAELTGPDIAEKTMLRHASA</sequence>
<dbReference type="CDD" id="cd03215">
    <property type="entry name" value="ABC_Carb_Monos_II"/>
    <property type="match status" value="1"/>
</dbReference>
<evidence type="ECO:0000259" key="7">
    <source>
        <dbReference type="PROSITE" id="PS50893"/>
    </source>
</evidence>
<dbReference type="PROSITE" id="PS00211">
    <property type="entry name" value="ABC_TRANSPORTER_1"/>
    <property type="match status" value="1"/>
</dbReference>
<reference evidence="9" key="1">
    <citation type="journal article" date="2017" name="Int. J. Syst. Evol. Microbiol.">
        <title>Notoacmeibacter marinus gen. nov., sp. nov., isolated from the gut of a limpet and proposal of Notoacmeibacteraceae fam. nov. in the order Rhizobiales of the class Alphaproteobacteria.</title>
        <authorList>
            <person name="Huang Z."/>
            <person name="Guo F."/>
            <person name="Lai Q."/>
        </authorList>
    </citation>
    <scope>NUCLEOTIDE SEQUENCE [LARGE SCALE GENOMIC DNA]</scope>
    <source>
        <strain evidence="9">XMTR2A4</strain>
    </source>
</reference>
<dbReference type="InterPro" id="IPR050107">
    <property type="entry name" value="ABC_carbohydrate_import_ATPase"/>
</dbReference>
<dbReference type="Pfam" id="PF00005">
    <property type="entry name" value="ABC_tran"/>
    <property type="match status" value="2"/>
</dbReference>
<evidence type="ECO:0000313" key="9">
    <source>
        <dbReference type="Proteomes" id="UP000215405"/>
    </source>
</evidence>
<evidence type="ECO:0000256" key="3">
    <source>
        <dbReference type="ARBA" id="ARBA00022597"/>
    </source>
</evidence>
<feature type="domain" description="ABC transporter" evidence="7">
    <location>
        <begin position="5"/>
        <end position="241"/>
    </location>
</feature>
<dbReference type="InterPro" id="IPR003439">
    <property type="entry name" value="ABC_transporter-like_ATP-bd"/>
</dbReference>
<dbReference type="PANTHER" id="PTHR43790:SF9">
    <property type="entry name" value="GALACTOFURANOSE TRANSPORTER ATP-BINDING PROTEIN YTFR"/>
    <property type="match status" value="1"/>
</dbReference>
<dbReference type="InterPro" id="IPR003593">
    <property type="entry name" value="AAA+_ATPase"/>
</dbReference>
<protein>
    <recommendedName>
        <fullName evidence="7">ABC transporter domain-containing protein</fullName>
    </recommendedName>
</protein>
<dbReference type="GO" id="GO:0016887">
    <property type="term" value="F:ATP hydrolysis activity"/>
    <property type="evidence" value="ECO:0007669"/>
    <property type="project" value="InterPro"/>
</dbReference>
<dbReference type="InterPro" id="IPR027417">
    <property type="entry name" value="P-loop_NTPase"/>
</dbReference>
<dbReference type="RefSeq" id="WP_094076082.1">
    <property type="nucleotide sequence ID" value="NZ_NBYO01000001.1"/>
</dbReference>
<evidence type="ECO:0000256" key="2">
    <source>
        <dbReference type="ARBA" id="ARBA00022448"/>
    </source>
</evidence>
<dbReference type="PROSITE" id="PS50893">
    <property type="entry name" value="ABC_TRANSPORTER_2"/>
    <property type="match status" value="2"/>
</dbReference>
<evidence type="ECO:0000313" key="8">
    <source>
        <dbReference type="EMBL" id="OXT02121.1"/>
    </source>
</evidence>
<gene>
    <name evidence="8" type="ORF">B7H23_04145</name>
</gene>
<dbReference type="CDD" id="cd03216">
    <property type="entry name" value="ABC_Carb_Monos_I"/>
    <property type="match status" value="1"/>
</dbReference>
<feature type="domain" description="ABC transporter" evidence="7">
    <location>
        <begin position="243"/>
        <end position="495"/>
    </location>
</feature>
<accession>A0A231V261</accession>
<dbReference type="SMART" id="SM00382">
    <property type="entry name" value="AAA"/>
    <property type="match status" value="2"/>
</dbReference>
<evidence type="ECO:0000256" key="1">
    <source>
        <dbReference type="ARBA" id="ARBA00005417"/>
    </source>
</evidence>
<evidence type="ECO:0000256" key="5">
    <source>
        <dbReference type="ARBA" id="ARBA00022741"/>
    </source>
</evidence>
<keyword evidence="3" id="KW-0762">Sugar transport</keyword>
<evidence type="ECO:0000256" key="4">
    <source>
        <dbReference type="ARBA" id="ARBA00022737"/>
    </source>
</evidence>
<dbReference type="Proteomes" id="UP000215405">
    <property type="component" value="Unassembled WGS sequence"/>
</dbReference>
<dbReference type="SUPFAM" id="SSF52540">
    <property type="entry name" value="P-loop containing nucleoside triphosphate hydrolases"/>
    <property type="match status" value="2"/>
</dbReference>
<comment type="similarity">
    <text evidence="1">Belongs to the ABC transporter superfamily.</text>
</comment>
<keyword evidence="9" id="KW-1185">Reference proteome</keyword>
<dbReference type="PANTHER" id="PTHR43790">
    <property type="entry name" value="CARBOHYDRATE TRANSPORT ATP-BINDING PROTEIN MG119-RELATED"/>
    <property type="match status" value="1"/>
</dbReference>
<keyword evidence="5" id="KW-0547">Nucleotide-binding</keyword>